<name>A0A6J0BG64_NEOLC</name>
<dbReference type="InterPro" id="IPR011990">
    <property type="entry name" value="TPR-like_helical_dom_sf"/>
</dbReference>
<dbReference type="GeneID" id="107219952"/>
<dbReference type="InterPro" id="IPR032076">
    <property type="entry name" value="TTC5_OB"/>
</dbReference>
<dbReference type="Gene3D" id="1.25.40.10">
    <property type="entry name" value="Tetratricopeptide repeat domain"/>
    <property type="match status" value="1"/>
</dbReference>
<dbReference type="Pfam" id="PF16669">
    <property type="entry name" value="TTC5_OB"/>
    <property type="match status" value="1"/>
</dbReference>
<accession>A0A6J0BG64</accession>
<reference evidence="3" key="1">
    <citation type="submission" date="2025-08" db="UniProtKB">
        <authorList>
            <consortium name="RefSeq"/>
        </authorList>
    </citation>
    <scope>IDENTIFICATION</scope>
    <source>
        <tissue evidence="3">Thorax and Abdomen</tissue>
    </source>
</reference>
<dbReference type="InParanoid" id="A0A6J0BG64"/>
<feature type="domain" description="Tetratricopeptide repeat protein 5 OB fold" evidence="1">
    <location>
        <begin position="330"/>
        <end position="442"/>
    </location>
</feature>
<dbReference type="InterPro" id="IPR019734">
    <property type="entry name" value="TPR_rpt"/>
</dbReference>
<sequence length="451" mass="51105">MSEIIDEKVVAGAKSPAAVKEDPIVVLTERVQSLYLFRDHYFVNNSIDRAVEKSGDVEKEMKNALSKFDDYKGYEIDGARAKYYYLKGRCLNVVDRFMPQAEELLSKAVKLEPKLVEAWNELGECYWKNDDIQQAKNCFIGALPHGRNKISLRNLSMVLRQEPTSSYEQRINNVQLGLEYAKEAVSLDTSDGTSWAILGNAHLSSFFAINQNPKTLRQCMSAYSQAEKDIIARSNPDLFYNKAIALKYEEEYKLALEAFNQSMLLDPIWETPRIKQQQLLKYLKDVQDLTTTKGRLKAKKLHQLVQGLDTKHLGPYKGGSYTLGDKSVKLDLVSMKDLTPGVNVEKVVYGKVVCWIQDPDCVPFTFCLMDADKSCYSVTVYNLARGRGVTVADTVVIPEPFLTHHNFSFLENNFDFKSIRVETPIILVVNGKKLGRDQQASAKLSTFKKTD</sequence>
<gene>
    <name evidence="3" type="primary">LOC107219952</name>
</gene>
<protein>
    <submittedName>
        <fullName evidence="3">Tetratricopeptide repeat protein 5</fullName>
    </submittedName>
</protein>
<proteinExistence type="predicted"/>
<evidence type="ECO:0000313" key="3">
    <source>
        <dbReference type="RefSeq" id="XP_015513810.1"/>
    </source>
</evidence>
<dbReference type="OrthoDB" id="423589at2759"/>
<dbReference type="RefSeq" id="XP_015513810.1">
    <property type="nucleotide sequence ID" value="XM_015658324.2"/>
</dbReference>
<dbReference type="InterPro" id="IPR038645">
    <property type="entry name" value="TTC5_OB_sf"/>
</dbReference>
<dbReference type="AlphaFoldDB" id="A0A6J0BG64"/>
<dbReference type="SUPFAM" id="SSF48452">
    <property type="entry name" value="TPR-like"/>
    <property type="match status" value="1"/>
</dbReference>
<dbReference type="Gene3D" id="2.40.50.550">
    <property type="match status" value="1"/>
</dbReference>
<dbReference type="SMART" id="SM00028">
    <property type="entry name" value="TPR"/>
    <property type="match status" value="3"/>
</dbReference>
<dbReference type="KEGG" id="nlo:107219952"/>
<keyword evidence="2" id="KW-1185">Reference proteome</keyword>
<evidence type="ECO:0000259" key="1">
    <source>
        <dbReference type="Pfam" id="PF16669"/>
    </source>
</evidence>
<dbReference type="Proteomes" id="UP000829291">
    <property type="component" value="Chromosome 6"/>
</dbReference>
<organism evidence="3">
    <name type="scientific">Neodiprion lecontei</name>
    <name type="common">Redheaded pine sawfly</name>
    <dbReference type="NCBI Taxonomy" id="441921"/>
    <lineage>
        <taxon>Eukaryota</taxon>
        <taxon>Metazoa</taxon>
        <taxon>Ecdysozoa</taxon>
        <taxon>Arthropoda</taxon>
        <taxon>Hexapoda</taxon>
        <taxon>Insecta</taxon>
        <taxon>Pterygota</taxon>
        <taxon>Neoptera</taxon>
        <taxon>Endopterygota</taxon>
        <taxon>Hymenoptera</taxon>
        <taxon>Tenthredinoidea</taxon>
        <taxon>Diprionidae</taxon>
        <taxon>Diprioninae</taxon>
        <taxon>Neodiprion</taxon>
    </lineage>
</organism>
<evidence type="ECO:0000313" key="2">
    <source>
        <dbReference type="Proteomes" id="UP000829291"/>
    </source>
</evidence>